<dbReference type="Proteomes" id="UP000622707">
    <property type="component" value="Unassembled WGS sequence"/>
</dbReference>
<feature type="region of interest" description="Disordered" evidence="1">
    <location>
        <begin position="99"/>
        <end position="120"/>
    </location>
</feature>
<evidence type="ECO:0000313" key="4">
    <source>
        <dbReference type="Proteomes" id="UP000622707"/>
    </source>
</evidence>
<keyword evidence="4" id="KW-1185">Reference proteome</keyword>
<feature type="transmembrane region" description="Helical" evidence="2">
    <location>
        <begin position="20"/>
        <end position="41"/>
    </location>
</feature>
<keyword evidence="2" id="KW-0472">Membrane</keyword>
<organism evidence="3 4">
    <name type="scientific">Ramlibacter alkalitolerans</name>
    <dbReference type="NCBI Taxonomy" id="2039631"/>
    <lineage>
        <taxon>Bacteria</taxon>
        <taxon>Pseudomonadati</taxon>
        <taxon>Pseudomonadota</taxon>
        <taxon>Betaproteobacteria</taxon>
        <taxon>Burkholderiales</taxon>
        <taxon>Comamonadaceae</taxon>
        <taxon>Ramlibacter</taxon>
    </lineage>
</organism>
<evidence type="ECO:0000256" key="2">
    <source>
        <dbReference type="SAM" id="Phobius"/>
    </source>
</evidence>
<keyword evidence="2" id="KW-0812">Transmembrane</keyword>
<evidence type="ECO:0008006" key="5">
    <source>
        <dbReference type="Google" id="ProtNLM"/>
    </source>
</evidence>
<sequence length="128" mass="12910">MAGNDNAEGGGSCRRFGTRLAWGAWIALAAVSYLALHALALRPQTIDVDAADVGAALAGFLLGGVVESLQYAVPALCLSALLGRLAHVPEEARIGPGALRRAPADADADATVPPPGEGDADALAIRLS</sequence>
<evidence type="ECO:0000256" key="1">
    <source>
        <dbReference type="SAM" id="MobiDB-lite"/>
    </source>
</evidence>
<evidence type="ECO:0000313" key="3">
    <source>
        <dbReference type="EMBL" id="MBL0424308.1"/>
    </source>
</evidence>
<feature type="transmembrane region" description="Helical" evidence="2">
    <location>
        <begin position="53"/>
        <end position="73"/>
    </location>
</feature>
<accession>A0ABS1JJB0</accession>
<keyword evidence="2" id="KW-1133">Transmembrane helix</keyword>
<comment type="caution">
    <text evidence="3">The sequence shown here is derived from an EMBL/GenBank/DDBJ whole genome shotgun (WGS) entry which is preliminary data.</text>
</comment>
<dbReference type="RefSeq" id="WP_201687543.1">
    <property type="nucleotide sequence ID" value="NZ_JAEQND010000002.1"/>
</dbReference>
<reference evidence="3 4" key="1">
    <citation type="journal article" date="2017" name="Int. J. Syst. Evol. Microbiol.">
        <title>Ramlibacter alkalitolerans sp. nov., alkali-tolerant bacterium isolated from soil of ginseng.</title>
        <authorList>
            <person name="Lee D.H."/>
            <person name="Cha C.J."/>
        </authorList>
    </citation>
    <scope>NUCLEOTIDE SEQUENCE [LARGE SCALE GENOMIC DNA]</scope>
    <source>
        <strain evidence="3 4">KACC 19305</strain>
    </source>
</reference>
<protein>
    <recommendedName>
        <fullName evidence="5">DNA translocase FtsK 4TM region domain-containing protein</fullName>
    </recommendedName>
</protein>
<proteinExistence type="predicted"/>
<gene>
    <name evidence="3" type="ORF">JI746_04225</name>
</gene>
<dbReference type="EMBL" id="JAEQND010000002">
    <property type="protein sequence ID" value="MBL0424308.1"/>
    <property type="molecule type" value="Genomic_DNA"/>
</dbReference>
<name>A0ABS1JJB0_9BURK</name>